<proteinExistence type="inferred from homology"/>
<evidence type="ECO:0000313" key="7">
    <source>
        <dbReference type="Proteomes" id="UP000007306"/>
    </source>
</evidence>
<evidence type="ECO:0000259" key="5">
    <source>
        <dbReference type="PROSITE" id="PS51649"/>
    </source>
</evidence>
<evidence type="ECO:0000313" key="6">
    <source>
        <dbReference type="EnsemblPlants" id="ORGLA03G0164500.1"/>
    </source>
</evidence>
<keyword evidence="7" id="KW-1185">Reference proteome</keyword>
<evidence type="ECO:0000256" key="1">
    <source>
        <dbReference type="ARBA" id="ARBA00004906"/>
    </source>
</evidence>
<comment type="pathway">
    <text evidence="1">Protein modification; protein ubiquitination.</text>
</comment>
<organism evidence="6 7">
    <name type="scientific">Oryza glaberrima</name>
    <name type="common">African rice</name>
    <dbReference type="NCBI Taxonomy" id="4538"/>
    <lineage>
        <taxon>Eukaryota</taxon>
        <taxon>Viridiplantae</taxon>
        <taxon>Streptophyta</taxon>
        <taxon>Embryophyta</taxon>
        <taxon>Tracheophyta</taxon>
        <taxon>Spermatophyta</taxon>
        <taxon>Magnoliopsida</taxon>
        <taxon>Liliopsida</taxon>
        <taxon>Poales</taxon>
        <taxon>Poaceae</taxon>
        <taxon>BOP clade</taxon>
        <taxon>Oryzoideae</taxon>
        <taxon>Oryzeae</taxon>
        <taxon>Oryzinae</taxon>
        <taxon>Oryza</taxon>
    </lineage>
</organism>
<dbReference type="KEGG" id="ogl:127766943"/>
<dbReference type="STRING" id="4538.I1PB99"/>
<dbReference type="OMA" id="AINGTQF"/>
<dbReference type="PANTHER" id="PTHR32370">
    <property type="entry name" value="OS12G0117600 PROTEIN"/>
    <property type="match status" value="1"/>
</dbReference>
<dbReference type="GO" id="GO:0016567">
    <property type="term" value="P:protein ubiquitination"/>
    <property type="evidence" value="ECO:0007669"/>
    <property type="project" value="UniProtKB-UniPathway"/>
</dbReference>
<protein>
    <recommendedName>
        <fullName evidence="5">NPH3 domain-containing protein</fullName>
    </recommendedName>
</protein>
<dbReference type="RefSeq" id="XP_052148080.1">
    <property type="nucleotide sequence ID" value="XM_052292120.1"/>
</dbReference>
<dbReference type="InterPro" id="IPR043454">
    <property type="entry name" value="NPH3/RPT2-like"/>
</dbReference>
<dbReference type="InterPro" id="IPR027356">
    <property type="entry name" value="NPH3_dom"/>
</dbReference>
<evidence type="ECO:0000256" key="2">
    <source>
        <dbReference type="ARBA" id="ARBA00022786"/>
    </source>
</evidence>
<gene>
    <name evidence="6" type="primary">LOC127766943</name>
</gene>
<dbReference type="InterPro" id="IPR011333">
    <property type="entry name" value="SKP1/BTB/POZ_sf"/>
</dbReference>
<dbReference type="Gene3D" id="3.30.710.10">
    <property type="entry name" value="Potassium Channel Kv1.1, Chain A"/>
    <property type="match status" value="1"/>
</dbReference>
<evidence type="ECO:0000256" key="4">
    <source>
        <dbReference type="SAM" id="Coils"/>
    </source>
</evidence>
<accession>I1PB99</accession>
<sequence length="673" mass="71673">MGVATVTELRQSFSGKRALRPTLTSRHANEWPPTDVSSDLTVEVGTSSFALHKLLAQFPLVSRSGKIRRAVAEAKDGKLARLGLHGTPGGAAAFELAAKFCYGVGVDVTVGNVAMLRCAAHYLQMTEDFSDKNLELRAEAFLRDAVLPSIAGSVAVLRSCEALLPAAEDVNLVPRLIAAIANNVCKEQLTSGLSKLDQLKPPPPPPQAVVVAAAAAAGDLDSPGDWWGKSVAGLGLDFFQRLLSAVKSKGLKQETVTRILINYAQNSLHGLMARDIAAAAKCGGGGGDTDAVKKQRAVVETIVGLLPAQSKKSPVPMAFLSGLLKTAMAASASSICRADLEKRIGMQLDQAILEDILVAAGPVSAAAAAAAVEHTLYDTDVVARIFAVFLNLDDDSNDEDAVVVGGGCGAFDYDSPRSPKQSLLVKASKLLDSYLAEIALDSNLLPSKFISLAELLPDHARLVTDGLYRAVDIFLKVHPNIKEAERYRMCKAIDCQRLTPDACSHAAQNERLPVQMAVQVLYFEQLRLRSAIQATGTTTTTTNTSIGGAHDAALFFGCAAAAAAPRSGSGVGSGAMSPRDSYASVRRENRELKLEVARMRMRLTDLEKDQVSMRRELVRVGPANRLLRGLARRLGSLFHFRGAAAEPGLQQLGAKATADAKVLFQRRRRHSIS</sequence>
<keyword evidence="4" id="KW-0175">Coiled coil</keyword>
<feature type="coiled-coil region" evidence="4">
    <location>
        <begin position="582"/>
        <end position="609"/>
    </location>
</feature>
<feature type="domain" description="NPH3" evidence="5">
    <location>
        <begin position="225"/>
        <end position="527"/>
    </location>
</feature>
<dbReference type="UniPathway" id="UPA00143"/>
<reference evidence="6" key="1">
    <citation type="submission" date="2015-06" db="UniProtKB">
        <authorList>
            <consortium name="EnsemblPlants"/>
        </authorList>
    </citation>
    <scope>IDENTIFICATION</scope>
</reference>
<dbReference type="Gramene" id="ORGLA03G0164500.1">
    <property type="protein sequence ID" value="ORGLA03G0164500.1"/>
    <property type="gene ID" value="ORGLA03G0164500"/>
</dbReference>
<dbReference type="eggNOG" id="ENOG502QSDZ">
    <property type="taxonomic scope" value="Eukaryota"/>
</dbReference>
<dbReference type="AlphaFoldDB" id="I1PB99"/>
<dbReference type="SUPFAM" id="SSF54695">
    <property type="entry name" value="POZ domain"/>
    <property type="match status" value="1"/>
</dbReference>
<dbReference type="HOGENOM" id="CLU_005994_6_0_1"/>
<name>I1PB99_ORYGL</name>
<comment type="similarity">
    <text evidence="3">Belongs to the NPH3 family.</text>
</comment>
<dbReference type="GeneID" id="127766943"/>
<reference evidence="6 7" key="2">
    <citation type="submission" date="2018-04" db="EMBL/GenBank/DDBJ databases">
        <title>OglaRS2 (Oryza glaberrima Reference Sequence Version 2).</title>
        <authorList>
            <person name="Zhang J."/>
            <person name="Kudrna D."/>
            <person name="Lee S."/>
            <person name="Talag J."/>
            <person name="Rajasekar S."/>
            <person name="Wing R.A."/>
        </authorList>
    </citation>
    <scope>NUCLEOTIDE SEQUENCE [LARGE SCALE GENOMIC DNA]</scope>
    <source>
        <strain evidence="6 7">cv. IRGC 96717</strain>
    </source>
</reference>
<dbReference type="Proteomes" id="UP000007306">
    <property type="component" value="Chromosome 3"/>
</dbReference>
<keyword evidence="2" id="KW-0833">Ubl conjugation pathway</keyword>
<evidence type="ECO:0000256" key="3">
    <source>
        <dbReference type="PROSITE-ProRule" id="PRU00982"/>
    </source>
</evidence>
<dbReference type="Pfam" id="PF03000">
    <property type="entry name" value="NPH3"/>
    <property type="match status" value="1"/>
</dbReference>
<dbReference type="EnsemblPlants" id="ORGLA03G0164500.1">
    <property type="protein sequence ID" value="ORGLA03G0164500.1"/>
    <property type="gene ID" value="ORGLA03G0164500"/>
</dbReference>
<dbReference type="PROSITE" id="PS51649">
    <property type="entry name" value="NPH3"/>
    <property type="match status" value="1"/>
</dbReference>